<protein>
    <recommendedName>
        <fullName evidence="7">MARVEL domain-containing protein</fullName>
    </recommendedName>
</protein>
<evidence type="ECO:0000313" key="9">
    <source>
        <dbReference type="Proteomes" id="UP000664132"/>
    </source>
</evidence>
<evidence type="ECO:0000256" key="4">
    <source>
        <dbReference type="ARBA" id="ARBA00023136"/>
    </source>
</evidence>
<keyword evidence="9" id="KW-1185">Reference proteome</keyword>
<feature type="transmembrane region" description="Helical" evidence="6">
    <location>
        <begin position="78"/>
        <end position="97"/>
    </location>
</feature>
<dbReference type="OrthoDB" id="5325022at2759"/>
<evidence type="ECO:0000256" key="1">
    <source>
        <dbReference type="ARBA" id="ARBA00004141"/>
    </source>
</evidence>
<dbReference type="Proteomes" id="UP000664132">
    <property type="component" value="Unassembled WGS sequence"/>
</dbReference>
<dbReference type="Pfam" id="PF01284">
    <property type="entry name" value="MARVEL"/>
    <property type="match status" value="1"/>
</dbReference>
<feature type="compositionally biased region" description="Pro residues" evidence="5">
    <location>
        <begin position="244"/>
        <end position="263"/>
    </location>
</feature>
<feature type="compositionally biased region" description="Low complexity" evidence="5">
    <location>
        <begin position="227"/>
        <end position="243"/>
    </location>
</feature>
<keyword evidence="4 6" id="KW-0472">Membrane</keyword>
<feature type="transmembrane region" description="Helical" evidence="6">
    <location>
        <begin position="145"/>
        <end position="174"/>
    </location>
</feature>
<reference evidence="8" key="1">
    <citation type="submission" date="2021-02" db="EMBL/GenBank/DDBJ databases">
        <title>Genome sequence Cadophora malorum strain M34.</title>
        <authorList>
            <person name="Stefanovic E."/>
            <person name="Vu D."/>
            <person name="Scully C."/>
            <person name="Dijksterhuis J."/>
            <person name="Roader J."/>
            <person name="Houbraken J."/>
        </authorList>
    </citation>
    <scope>NUCLEOTIDE SEQUENCE</scope>
    <source>
        <strain evidence="8">M34</strain>
    </source>
</reference>
<feature type="compositionally biased region" description="Polar residues" evidence="5">
    <location>
        <begin position="181"/>
        <end position="195"/>
    </location>
</feature>
<feature type="region of interest" description="Disordered" evidence="5">
    <location>
        <begin position="181"/>
        <end position="310"/>
    </location>
</feature>
<feature type="domain" description="MARVEL" evidence="7">
    <location>
        <begin position="17"/>
        <end position="132"/>
    </location>
</feature>
<evidence type="ECO:0000256" key="6">
    <source>
        <dbReference type="SAM" id="Phobius"/>
    </source>
</evidence>
<keyword evidence="2 6" id="KW-0812">Transmembrane</keyword>
<comment type="caution">
    <text evidence="8">The sequence shown here is derived from an EMBL/GenBank/DDBJ whole genome shotgun (WGS) entry which is preliminary data.</text>
</comment>
<dbReference type="PANTHER" id="PTHR37451:SF4">
    <property type="entry name" value="MARVEL DOMAIN-CONTAINING PROTEIN"/>
    <property type="match status" value="1"/>
</dbReference>
<dbReference type="GO" id="GO:0016020">
    <property type="term" value="C:membrane"/>
    <property type="evidence" value="ECO:0007669"/>
    <property type="project" value="UniProtKB-SubCell"/>
</dbReference>
<evidence type="ECO:0000256" key="3">
    <source>
        <dbReference type="ARBA" id="ARBA00022989"/>
    </source>
</evidence>
<keyword evidence="3 6" id="KW-1133">Transmembrane helix</keyword>
<dbReference type="InterPro" id="IPR008253">
    <property type="entry name" value="Marvel"/>
</dbReference>
<feature type="compositionally biased region" description="Polar residues" evidence="5">
    <location>
        <begin position="300"/>
        <end position="310"/>
    </location>
</feature>
<sequence length="310" mass="34136">MENEKPATARQPIWIPILHVVQVFLSVIILGLSGWLIHGKYFDTLGYDIFTCLLTWIVVAYLLITAFISSLHKLSHPFIIIAANSVLVIFWLAAMGATAHLRSRFKYDVNIYGCYDDGSSIDSTTCLVGRDGLQKRAAVATKTGLAVMSSIAGLSALVMLLFIATLVHAVMTWYKSRSKTSSVAQTPQKQEQQGEGYQMAAPQQQYAPGPQQQQQQQVQYAPPPQPYSSAPQQAYAPPSQQMYSPPPQQTYSPPPQVFTPPPQGYQQQQYGGGQAGHQQYGQSNVSVSPQAGHSELYVQPHQQSELPAQR</sequence>
<dbReference type="AlphaFoldDB" id="A0A8H7T7D5"/>
<proteinExistence type="predicted"/>
<feature type="transmembrane region" description="Helical" evidence="6">
    <location>
        <begin position="49"/>
        <end position="72"/>
    </location>
</feature>
<dbReference type="PANTHER" id="PTHR37451">
    <property type="entry name" value="MARVEL DOMAIN"/>
    <property type="match status" value="1"/>
</dbReference>
<evidence type="ECO:0000313" key="8">
    <source>
        <dbReference type="EMBL" id="KAG4414331.1"/>
    </source>
</evidence>
<accession>A0A8H7T7D5</accession>
<comment type="subcellular location">
    <subcellularLocation>
        <location evidence="1">Membrane</location>
        <topology evidence="1">Multi-pass membrane protein</topology>
    </subcellularLocation>
</comment>
<organism evidence="8 9">
    <name type="scientific">Cadophora malorum</name>
    <dbReference type="NCBI Taxonomy" id="108018"/>
    <lineage>
        <taxon>Eukaryota</taxon>
        <taxon>Fungi</taxon>
        <taxon>Dikarya</taxon>
        <taxon>Ascomycota</taxon>
        <taxon>Pezizomycotina</taxon>
        <taxon>Leotiomycetes</taxon>
        <taxon>Helotiales</taxon>
        <taxon>Ploettnerulaceae</taxon>
        <taxon>Cadophora</taxon>
    </lineage>
</organism>
<feature type="transmembrane region" description="Helical" evidence="6">
    <location>
        <begin position="13"/>
        <end position="37"/>
    </location>
</feature>
<evidence type="ECO:0000256" key="2">
    <source>
        <dbReference type="ARBA" id="ARBA00022692"/>
    </source>
</evidence>
<dbReference type="EMBL" id="JAFJYH010000270">
    <property type="protein sequence ID" value="KAG4414331.1"/>
    <property type="molecule type" value="Genomic_DNA"/>
</dbReference>
<evidence type="ECO:0000256" key="5">
    <source>
        <dbReference type="SAM" id="MobiDB-lite"/>
    </source>
</evidence>
<evidence type="ECO:0000259" key="7">
    <source>
        <dbReference type="Pfam" id="PF01284"/>
    </source>
</evidence>
<name>A0A8H7T7D5_9HELO</name>
<feature type="compositionally biased region" description="Low complexity" evidence="5">
    <location>
        <begin position="197"/>
        <end position="220"/>
    </location>
</feature>
<gene>
    <name evidence="8" type="ORF">IFR04_012538</name>
</gene>